<keyword evidence="2" id="KW-1185">Reference proteome</keyword>
<comment type="caution">
    <text evidence="1">The sequence shown here is derived from an EMBL/GenBank/DDBJ whole genome shotgun (WGS) entry which is preliminary data.</text>
</comment>
<dbReference type="EMBL" id="CM023482">
    <property type="protein sequence ID" value="KAH6939349.1"/>
    <property type="molecule type" value="Genomic_DNA"/>
</dbReference>
<name>A0ACB7T007_HYAAI</name>
<dbReference type="Proteomes" id="UP000821845">
    <property type="component" value="Chromosome 2"/>
</dbReference>
<gene>
    <name evidence="1" type="ORF">HPB50_017403</name>
</gene>
<evidence type="ECO:0000313" key="2">
    <source>
        <dbReference type="Proteomes" id="UP000821845"/>
    </source>
</evidence>
<accession>A0ACB7T007</accession>
<protein>
    <submittedName>
        <fullName evidence="1">Uncharacterized protein</fullName>
    </submittedName>
</protein>
<evidence type="ECO:0000313" key="1">
    <source>
        <dbReference type="EMBL" id="KAH6939349.1"/>
    </source>
</evidence>
<reference evidence="1" key="1">
    <citation type="submission" date="2020-05" db="EMBL/GenBank/DDBJ databases">
        <title>Large-scale comparative analyses of tick genomes elucidate their genetic diversity and vector capacities.</title>
        <authorList>
            <person name="Jia N."/>
            <person name="Wang J."/>
            <person name="Shi W."/>
            <person name="Du L."/>
            <person name="Sun Y."/>
            <person name="Zhan W."/>
            <person name="Jiang J."/>
            <person name="Wang Q."/>
            <person name="Zhang B."/>
            <person name="Ji P."/>
            <person name="Sakyi L.B."/>
            <person name="Cui X."/>
            <person name="Yuan T."/>
            <person name="Jiang B."/>
            <person name="Yang W."/>
            <person name="Lam T.T.-Y."/>
            <person name="Chang Q."/>
            <person name="Ding S."/>
            <person name="Wang X."/>
            <person name="Zhu J."/>
            <person name="Ruan X."/>
            <person name="Zhao L."/>
            <person name="Wei J."/>
            <person name="Que T."/>
            <person name="Du C."/>
            <person name="Cheng J."/>
            <person name="Dai P."/>
            <person name="Han X."/>
            <person name="Huang E."/>
            <person name="Gao Y."/>
            <person name="Liu J."/>
            <person name="Shao H."/>
            <person name="Ye R."/>
            <person name="Li L."/>
            <person name="Wei W."/>
            <person name="Wang X."/>
            <person name="Wang C."/>
            <person name="Yang T."/>
            <person name="Huo Q."/>
            <person name="Li W."/>
            <person name="Guo W."/>
            <person name="Chen H."/>
            <person name="Zhou L."/>
            <person name="Ni X."/>
            <person name="Tian J."/>
            <person name="Zhou Y."/>
            <person name="Sheng Y."/>
            <person name="Liu T."/>
            <person name="Pan Y."/>
            <person name="Xia L."/>
            <person name="Li J."/>
            <person name="Zhao F."/>
            <person name="Cao W."/>
        </authorList>
    </citation>
    <scope>NUCLEOTIDE SEQUENCE</scope>
    <source>
        <strain evidence="1">Hyas-2018</strain>
    </source>
</reference>
<proteinExistence type="predicted"/>
<organism evidence="1 2">
    <name type="scientific">Hyalomma asiaticum</name>
    <name type="common">Tick</name>
    <dbReference type="NCBI Taxonomy" id="266040"/>
    <lineage>
        <taxon>Eukaryota</taxon>
        <taxon>Metazoa</taxon>
        <taxon>Ecdysozoa</taxon>
        <taxon>Arthropoda</taxon>
        <taxon>Chelicerata</taxon>
        <taxon>Arachnida</taxon>
        <taxon>Acari</taxon>
        <taxon>Parasitiformes</taxon>
        <taxon>Ixodida</taxon>
        <taxon>Ixodoidea</taxon>
        <taxon>Ixodidae</taxon>
        <taxon>Hyalomminae</taxon>
        <taxon>Hyalomma</taxon>
    </lineage>
</organism>
<sequence length="461" mass="51075">MPASHMSKTGESSDTTWTLAAEALEPAVVRHRRVCLRPPSGLRAFEKPALAPFRCCALIVLPLRRTCVRCQVFPHVKHCVWEYWHREEEWSSPQRLHVADFIAILLTASSVDGEPATRAISQESGCSLYRLRCLHGVVQRGIGELEELRLIGRFFNGASPFILVKDVDVLKKVLVEDFSAFSDRGALFTVLPAPVKLNAMVFTAPKDRWKALRQTVSPAFTTSKLSQTFHTFEACGGSLANIIASECKSGNSIDVVRLLRRYSLDVMLKAGYSVDMNVLASAPGSSFDRLTAEGVRLLQTMGLQGVTLVSRKADSGIFTSAEVLYNACVYVFAGFDGTTHAVVAALYALALHQDIQEKLRKEITSVLNKEGKLTYETIGQLKYMDMCMYESMRLYYQNVGFVTRRANKDVEYNGIKIPKGVSVMAATSCLNHDRKDGIQVSSGLLTSALPNSVWLKFEEIS</sequence>